<sequence>MKDESEIRKIADAGIHEVYIDTRKGMDLPSARSEGEVRKQLESELREIASRERTVTRHVEAAEEFGRAQTIHHEATRSSATSCRTCG</sequence>
<protein>
    <submittedName>
        <fullName evidence="2">Domain of uncharacterized function (DUF3391)</fullName>
    </submittedName>
</protein>
<dbReference type="EMBL" id="LR134182">
    <property type="protein sequence ID" value="VEB40100.1"/>
    <property type="molecule type" value="Genomic_DNA"/>
</dbReference>
<name>A0A3S4LGB4_CHRVL</name>
<feature type="domain" description="DUF3391" evidence="1">
    <location>
        <begin position="2"/>
        <end position="77"/>
    </location>
</feature>
<evidence type="ECO:0000313" key="3">
    <source>
        <dbReference type="Proteomes" id="UP000275777"/>
    </source>
</evidence>
<evidence type="ECO:0000313" key="2">
    <source>
        <dbReference type="EMBL" id="VEB40100.1"/>
    </source>
</evidence>
<organism evidence="2 3">
    <name type="scientific">Chromobacterium violaceum</name>
    <dbReference type="NCBI Taxonomy" id="536"/>
    <lineage>
        <taxon>Bacteria</taxon>
        <taxon>Pseudomonadati</taxon>
        <taxon>Pseudomonadota</taxon>
        <taxon>Betaproteobacteria</taxon>
        <taxon>Neisseriales</taxon>
        <taxon>Chromobacteriaceae</taxon>
        <taxon>Chromobacterium</taxon>
    </lineage>
</organism>
<reference evidence="2 3" key="1">
    <citation type="submission" date="2018-12" db="EMBL/GenBank/DDBJ databases">
        <authorList>
            <consortium name="Pathogen Informatics"/>
        </authorList>
    </citation>
    <scope>NUCLEOTIDE SEQUENCE [LARGE SCALE GENOMIC DNA]</scope>
    <source>
        <strain evidence="2 3">NCTC9695</strain>
    </source>
</reference>
<dbReference type="AlphaFoldDB" id="A0A3S4LGB4"/>
<dbReference type="Pfam" id="PF11871">
    <property type="entry name" value="DUF3391"/>
    <property type="match status" value="1"/>
</dbReference>
<proteinExistence type="predicted"/>
<gene>
    <name evidence="2" type="ORF">NCTC9695_00486</name>
</gene>
<dbReference type="Proteomes" id="UP000275777">
    <property type="component" value="Chromosome"/>
</dbReference>
<dbReference type="InterPro" id="IPR021812">
    <property type="entry name" value="DUF3391"/>
</dbReference>
<evidence type="ECO:0000259" key="1">
    <source>
        <dbReference type="Pfam" id="PF11871"/>
    </source>
</evidence>
<accession>A0A3S4LGB4</accession>